<evidence type="ECO:0000256" key="1">
    <source>
        <dbReference type="SAM" id="MobiDB-lite"/>
    </source>
</evidence>
<feature type="compositionally biased region" description="Basic and acidic residues" evidence="1">
    <location>
        <begin position="178"/>
        <end position="189"/>
    </location>
</feature>
<feature type="compositionally biased region" description="Basic and acidic residues" evidence="1">
    <location>
        <begin position="130"/>
        <end position="140"/>
    </location>
</feature>
<evidence type="ECO:0000313" key="2">
    <source>
        <dbReference type="EMBL" id="KAK2834072.1"/>
    </source>
</evidence>
<proteinExistence type="predicted"/>
<dbReference type="EMBL" id="JAVHJS010000015">
    <property type="protein sequence ID" value="KAK2834072.1"/>
    <property type="molecule type" value="Genomic_DNA"/>
</dbReference>
<comment type="caution">
    <text evidence="2">The sequence shown here is derived from an EMBL/GenBank/DDBJ whole genome shotgun (WGS) entry which is preliminary data.</text>
</comment>
<reference evidence="2" key="1">
    <citation type="submission" date="2023-08" db="EMBL/GenBank/DDBJ databases">
        <title>Pelteobagrus vachellii genome.</title>
        <authorList>
            <person name="Liu H."/>
        </authorList>
    </citation>
    <scope>NUCLEOTIDE SEQUENCE</scope>
    <source>
        <strain evidence="2">PRFRI_2022a</strain>
        <tissue evidence="2">Muscle</tissue>
    </source>
</reference>
<accession>A0AA88SC54</accession>
<organism evidence="2 3">
    <name type="scientific">Tachysurus vachellii</name>
    <name type="common">Darkbarbel catfish</name>
    <name type="synonym">Pelteobagrus vachellii</name>
    <dbReference type="NCBI Taxonomy" id="175792"/>
    <lineage>
        <taxon>Eukaryota</taxon>
        <taxon>Metazoa</taxon>
        <taxon>Chordata</taxon>
        <taxon>Craniata</taxon>
        <taxon>Vertebrata</taxon>
        <taxon>Euteleostomi</taxon>
        <taxon>Actinopterygii</taxon>
        <taxon>Neopterygii</taxon>
        <taxon>Teleostei</taxon>
        <taxon>Ostariophysi</taxon>
        <taxon>Siluriformes</taxon>
        <taxon>Bagridae</taxon>
        <taxon>Tachysurus</taxon>
    </lineage>
</organism>
<feature type="compositionally biased region" description="Basic and acidic residues" evidence="1">
    <location>
        <begin position="65"/>
        <end position="75"/>
    </location>
</feature>
<evidence type="ECO:0000313" key="3">
    <source>
        <dbReference type="Proteomes" id="UP001187315"/>
    </source>
</evidence>
<name>A0AA88SC54_TACVA</name>
<feature type="region of interest" description="Disordered" evidence="1">
    <location>
        <begin position="1"/>
        <end position="189"/>
    </location>
</feature>
<gene>
    <name evidence="2" type="ORF">Q7C36_014773</name>
</gene>
<dbReference type="Proteomes" id="UP001187315">
    <property type="component" value="Unassembled WGS sequence"/>
</dbReference>
<feature type="compositionally biased region" description="Basic and acidic residues" evidence="1">
    <location>
        <begin position="1"/>
        <end position="10"/>
    </location>
</feature>
<feature type="compositionally biased region" description="Basic and acidic residues" evidence="1">
    <location>
        <begin position="20"/>
        <end position="41"/>
    </location>
</feature>
<protein>
    <submittedName>
        <fullName evidence="2">Uncharacterized protein</fullName>
    </submittedName>
</protein>
<keyword evidence="3" id="KW-1185">Reference proteome</keyword>
<feature type="compositionally biased region" description="Polar residues" evidence="1">
    <location>
        <begin position="92"/>
        <end position="101"/>
    </location>
</feature>
<dbReference type="AlphaFoldDB" id="A0AA88SC54"/>
<sequence>MFRNCPEKEVNGGQETGTQDGKDKHDSEKSSVQTEKQEEIKQQSSNTVGQERKEKTTGPGAEQMETGKENPKVNNDDPGQNTGTVGHRSSEESVATDSTDLITADAGFTVVRSKRKSKASSSGPQTRKKGLVETEQEKEIGNSQEAVMQSGSEQDTNTDTDSAEAKHDKEQAGVYTAKEIKRTKEGRAW</sequence>
<feature type="compositionally biased region" description="Polar residues" evidence="1">
    <location>
        <begin position="141"/>
        <end position="155"/>
    </location>
</feature>